<reference evidence="2" key="1">
    <citation type="journal article" date="2020" name="Stud. Mycol.">
        <title>101 Dothideomycetes genomes: a test case for predicting lifestyles and emergence of pathogens.</title>
        <authorList>
            <person name="Haridas S."/>
            <person name="Albert R."/>
            <person name="Binder M."/>
            <person name="Bloem J."/>
            <person name="Labutti K."/>
            <person name="Salamov A."/>
            <person name="Andreopoulos B."/>
            <person name="Baker S."/>
            <person name="Barry K."/>
            <person name="Bills G."/>
            <person name="Bluhm B."/>
            <person name="Cannon C."/>
            <person name="Castanera R."/>
            <person name="Culley D."/>
            <person name="Daum C."/>
            <person name="Ezra D."/>
            <person name="Gonzalez J."/>
            <person name="Henrissat B."/>
            <person name="Kuo A."/>
            <person name="Liang C."/>
            <person name="Lipzen A."/>
            <person name="Lutzoni F."/>
            <person name="Magnuson J."/>
            <person name="Mondo S."/>
            <person name="Nolan M."/>
            <person name="Ohm R."/>
            <person name="Pangilinan J."/>
            <person name="Park H.-J."/>
            <person name="Ramirez L."/>
            <person name="Alfaro M."/>
            <person name="Sun H."/>
            <person name="Tritt A."/>
            <person name="Yoshinaga Y."/>
            <person name="Zwiers L.-H."/>
            <person name="Turgeon B."/>
            <person name="Goodwin S."/>
            <person name="Spatafora J."/>
            <person name="Crous P."/>
            <person name="Grigoriev I."/>
        </authorList>
    </citation>
    <scope>NUCLEOTIDE SEQUENCE</scope>
    <source>
        <strain evidence="2">CBS 115976</strain>
    </source>
</reference>
<dbReference type="Proteomes" id="UP000799302">
    <property type="component" value="Unassembled WGS sequence"/>
</dbReference>
<feature type="domain" description="Heterokaryon incompatibility" evidence="1">
    <location>
        <begin position="1"/>
        <end position="160"/>
    </location>
</feature>
<keyword evidence="3" id="KW-1185">Reference proteome</keyword>
<dbReference type="Pfam" id="PF06985">
    <property type="entry name" value="HET"/>
    <property type="match status" value="1"/>
</dbReference>
<sequence>YATLSYCWGGDQSTATRTHNYVDYLQGICLASLPKTIQDAVTVARKLDLKYLWIDSMCIIQDSEDHKRHEIGRMESIYYNSYITISASWASNCHEGMLKTRKPIDTMINLPFQCANKEIGTVSMMCWGCPTRSPSIGPFDTMEYYPEKEPINDRAWTLQESFMSRRRLIFTQFQVFWTCRDVWGSDGGRQGRPYNEELSCQSIRKLEYADWISIAEGYSRKDLTDPTDKLDALSSIASYFSRFLQDQYLAGLWEKELLRQLCWRADTAYRTKFTVGTRKTKRSEVRCAPSWSFLSIMGPITFKMPRLSASGAALDPVCSVLGCDVEPISQEAPFGKVSHGRLTIKGHLLQ</sequence>
<evidence type="ECO:0000313" key="3">
    <source>
        <dbReference type="Proteomes" id="UP000799302"/>
    </source>
</evidence>
<name>A0A6A6UGW9_9PEZI</name>
<evidence type="ECO:0000259" key="1">
    <source>
        <dbReference type="Pfam" id="PF06985"/>
    </source>
</evidence>
<dbReference type="EMBL" id="MU004234">
    <property type="protein sequence ID" value="KAF2670338.1"/>
    <property type="molecule type" value="Genomic_DNA"/>
</dbReference>
<gene>
    <name evidence="2" type="ORF">BT63DRAFT_360717</name>
</gene>
<dbReference type="PANTHER" id="PTHR33112">
    <property type="entry name" value="DOMAIN PROTEIN, PUTATIVE-RELATED"/>
    <property type="match status" value="1"/>
</dbReference>
<organism evidence="2 3">
    <name type="scientific">Microthyrium microscopicum</name>
    <dbReference type="NCBI Taxonomy" id="703497"/>
    <lineage>
        <taxon>Eukaryota</taxon>
        <taxon>Fungi</taxon>
        <taxon>Dikarya</taxon>
        <taxon>Ascomycota</taxon>
        <taxon>Pezizomycotina</taxon>
        <taxon>Dothideomycetes</taxon>
        <taxon>Dothideomycetes incertae sedis</taxon>
        <taxon>Microthyriales</taxon>
        <taxon>Microthyriaceae</taxon>
        <taxon>Microthyrium</taxon>
    </lineage>
</organism>
<protein>
    <submittedName>
        <fullName evidence="2">HET-domain-containing protein</fullName>
    </submittedName>
</protein>
<proteinExistence type="predicted"/>
<feature type="non-terminal residue" evidence="2">
    <location>
        <position position="350"/>
    </location>
</feature>
<accession>A0A6A6UGW9</accession>
<evidence type="ECO:0000313" key="2">
    <source>
        <dbReference type="EMBL" id="KAF2670338.1"/>
    </source>
</evidence>
<dbReference type="InterPro" id="IPR010730">
    <property type="entry name" value="HET"/>
</dbReference>
<dbReference type="PANTHER" id="PTHR33112:SF16">
    <property type="entry name" value="HETEROKARYON INCOMPATIBILITY DOMAIN-CONTAINING PROTEIN"/>
    <property type="match status" value="1"/>
</dbReference>
<dbReference type="OrthoDB" id="5125733at2759"/>
<dbReference type="AlphaFoldDB" id="A0A6A6UGW9"/>
<feature type="non-terminal residue" evidence="2">
    <location>
        <position position="1"/>
    </location>
</feature>